<keyword evidence="2" id="KW-1185">Reference proteome</keyword>
<evidence type="ECO:0000313" key="1">
    <source>
        <dbReference type="EMBL" id="PNS11945.1"/>
    </source>
</evidence>
<comment type="caution">
    <text evidence="1">The sequence shown here is derived from an EMBL/GenBank/DDBJ whole genome shotgun (WGS) entry which is preliminary data.</text>
</comment>
<dbReference type="EMBL" id="NWUO01000006">
    <property type="protein sequence ID" value="PNS11945.1"/>
    <property type="molecule type" value="Genomic_DNA"/>
</dbReference>
<gene>
    <name evidence="1" type="ORF">COO59_10045</name>
</gene>
<organism evidence="1 2">
    <name type="scientific">Mixta theicola</name>
    <dbReference type="NCBI Taxonomy" id="1458355"/>
    <lineage>
        <taxon>Bacteria</taxon>
        <taxon>Pseudomonadati</taxon>
        <taxon>Pseudomonadota</taxon>
        <taxon>Gammaproteobacteria</taxon>
        <taxon>Enterobacterales</taxon>
        <taxon>Erwiniaceae</taxon>
        <taxon>Mixta</taxon>
    </lineage>
</organism>
<dbReference type="OrthoDB" id="8686772at2"/>
<evidence type="ECO:0000313" key="2">
    <source>
        <dbReference type="Proteomes" id="UP000236345"/>
    </source>
</evidence>
<sequence>MTPGEINMAKTIFGNAIIYSRVWIHYDSYFPFGLQGQNVAMAPNGEIYMRDYYYAADFSAISDMGKQHAFIHELTHVWQYQKGMWVRTRGLFSWAADYDYDFEGNKYLQDYSMEQQAQIVADYFLLYRYGYGAWLKLLPSIGTFTGEAYPNIKADYKRVLTHFLRQR</sequence>
<dbReference type="Proteomes" id="UP000236345">
    <property type="component" value="Unassembled WGS sequence"/>
</dbReference>
<dbReference type="AlphaFoldDB" id="A0A2K1QAA3"/>
<accession>A0A2K1QAA3</accession>
<proteinExistence type="predicted"/>
<protein>
    <submittedName>
        <fullName evidence="1">Type IV secretion protein Rhs</fullName>
    </submittedName>
</protein>
<name>A0A2K1QAA3_9GAMM</name>
<reference evidence="2" key="1">
    <citation type="submission" date="2017-09" db="EMBL/GenBank/DDBJ databases">
        <authorList>
            <person name="Palmer M."/>
            <person name="Steenkamp E.T."/>
            <person name="Coetzee M.P."/>
            <person name="Avontuur J.R."/>
            <person name="Van Zyl E."/>
            <person name="Chan W.-Y."/>
            <person name="Blom J."/>
            <person name="Venter S.N."/>
        </authorList>
    </citation>
    <scope>NUCLEOTIDE SEQUENCE [LARGE SCALE GENOMIC DNA]</scope>
    <source>
        <strain evidence="2">QC88-366</strain>
    </source>
</reference>